<dbReference type="InterPro" id="IPR017972">
    <property type="entry name" value="Cyt_P450_CS"/>
</dbReference>
<dbReference type="GO" id="GO:0004497">
    <property type="term" value="F:monooxygenase activity"/>
    <property type="evidence" value="ECO:0007669"/>
    <property type="project" value="UniProtKB-KW"/>
</dbReference>
<keyword evidence="7" id="KW-0503">Monooxygenase</keyword>
<dbReference type="InParanoid" id="G4TM99"/>
<dbReference type="PRINTS" id="PR00463">
    <property type="entry name" value="EP450I"/>
</dbReference>
<keyword evidence="5 6" id="KW-0408">Iron</keyword>
<dbReference type="CDD" id="cd11041">
    <property type="entry name" value="CYP503A1-like"/>
    <property type="match status" value="1"/>
</dbReference>
<dbReference type="InterPro" id="IPR002401">
    <property type="entry name" value="Cyt_P450_E_grp-I"/>
</dbReference>
<dbReference type="AlphaFoldDB" id="G4TM99"/>
<dbReference type="OrthoDB" id="1844152at2759"/>
<dbReference type="InterPro" id="IPR036396">
    <property type="entry name" value="Cyt_P450_sf"/>
</dbReference>
<dbReference type="HOGENOM" id="CLU_022195_0_2_1"/>
<evidence type="ECO:0000256" key="4">
    <source>
        <dbReference type="ARBA" id="ARBA00023002"/>
    </source>
</evidence>
<protein>
    <submittedName>
        <fullName evidence="8">Probable cycloheximide-inducible protein CIP70 (Cytochrome P450 family)</fullName>
    </submittedName>
</protein>
<evidence type="ECO:0000256" key="7">
    <source>
        <dbReference type="RuleBase" id="RU000461"/>
    </source>
</evidence>
<dbReference type="Gene3D" id="1.10.630.10">
    <property type="entry name" value="Cytochrome P450"/>
    <property type="match status" value="1"/>
</dbReference>
<proteinExistence type="inferred from homology"/>
<dbReference type="Pfam" id="PF00067">
    <property type="entry name" value="p450"/>
    <property type="match status" value="1"/>
</dbReference>
<feature type="binding site" description="axial binding residue" evidence="6">
    <location>
        <position position="455"/>
    </location>
    <ligand>
        <name>heme</name>
        <dbReference type="ChEBI" id="CHEBI:30413"/>
    </ligand>
    <ligandPart>
        <name>Fe</name>
        <dbReference type="ChEBI" id="CHEBI:18248"/>
    </ligandPart>
</feature>
<comment type="cofactor">
    <cofactor evidence="1 6">
        <name>heme</name>
        <dbReference type="ChEBI" id="CHEBI:30413"/>
    </cofactor>
</comment>
<dbReference type="GO" id="GO:0016705">
    <property type="term" value="F:oxidoreductase activity, acting on paired donors, with incorporation or reduction of molecular oxygen"/>
    <property type="evidence" value="ECO:0007669"/>
    <property type="project" value="InterPro"/>
</dbReference>
<keyword evidence="4 7" id="KW-0560">Oxidoreductase</keyword>
<dbReference type="GO" id="GO:0005506">
    <property type="term" value="F:iron ion binding"/>
    <property type="evidence" value="ECO:0007669"/>
    <property type="project" value="InterPro"/>
</dbReference>
<dbReference type="PROSITE" id="PS00086">
    <property type="entry name" value="CYTOCHROME_P450"/>
    <property type="match status" value="1"/>
</dbReference>
<evidence type="ECO:0000256" key="2">
    <source>
        <dbReference type="ARBA" id="ARBA00010617"/>
    </source>
</evidence>
<evidence type="ECO:0000256" key="3">
    <source>
        <dbReference type="ARBA" id="ARBA00022723"/>
    </source>
</evidence>
<evidence type="ECO:0000256" key="1">
    <source>
        <dbReference type="ARBA" id="ARBA00001971"/>
    </source>
</evidence>
<evidence type="ECO:0000313" key="8">
    <source>
        <dbReference type="EMBL" id="CCA72441.1"/>
    </source>
</evidence>
<name>G4TM99_SERID</name>
<dbReference type="eggNOG" id="KOG0157">
    <property type="taxonomic scope" value="Eukaryota"/>
</dbReference>
<evidence type="ECO:0000256" key="5">
    <source>
        <dbReference type="ARBA" id="ARBA00023004"/>
    </source>
</evidence>
<comment type="similarity">
    <text evidence="2 7">Belongs to the cytochrome P450 family.</text>
</comment>
<dbReference type="EMBL" id="CAFZ01000164">
    <property type="protein sequence ID" value="CCA72441.1"/>
    <property type="molecule type" value="Genomic_DNA"/>
</dbReference>
<dbReference type="GO" id="GO:0020037">
    <property type="term" value="F:heme binding"/>
    <property type="evidence" value="ECO:0007669"/>
    <property type="project" value="InterPro"/>
</dbReference>
<accession>G4TM99</accession>
<dbReference type="STRING" id="1109443.G4TM99"/>
<keyword evidence="3 6" id="KW-0479">Metal-binding</keyword>
<reference evidence="8 9" key="1">
    <citation type="journal article" date="2011" name="PLoS Pathog.">
        <title>Endophytic Life Strategies Decoded by Genome and Transcriptome Analyses of the Mutualistic Root Symbiont Piriformospora indica.</title>
        <authorList>
            <person name="Zuccaro A."/>
            <person name="Lahrmann U."/>
            <person name="Guldener U."/>
            <person name="Langen G."/>
            <person name="Pfiffi S."/>
            <person name="Biedenkopf D."/>
            <person name="Wong P."/>
            <person name="Samans B."/>
            <person name="Grimm C."/>
            <person name="Basiewicz M."/>
            <person name="Murat C."/>
            <person name="Martin F."/>
            <person name="Kogel K.H."/>
        </authorList>
    </citation>
    <scope>NUCLEOTIDE SEQUENCE [LARGE SCALE GENOMIC DNA]</scope>
    <source>
        <strain evidence="8 9">DSM 11827</strain>
    </source>
</reference>
<dbReference type="SUPFAM" id="SSF48264">
    <property type="entry name" value="Cytochrome P450"/>
    <property type="match status" value="1"/>
</dbReference>
<keyword evidence="9" id="KW-1185">Reference proteome</keyword>
<keyword evidence="6 7" id="KW-0349">Heme</keyword>
<dbReference type="PANTHER" id="PTHR46206">
    <property type="entry name" value="CYTOCHROME P450"/>
    <property type="match status" value="1"/>
</dbReference>
<evidence type="ECO:0000313" key="9">
    <source>
        <dbReference type="Proteomes" id="UP000007148"/>
    </source>
</evidence>
<dbReference type="InterPro" id="IPR001128">
    <property type="entry name" value="Cyt_P450"/>
</dbReference>
<dbReference type="OMA" id="YHIAIVR"/>
<evidence type="ECO:0000256" key="6">
    <source>
        <dbReference type="PIRSR" id="PIRSR602401-1"/>
    </source>
</evidence>
<comment type="caution">
    <text evidence="8">The sequence shown here is derived from an EMBL/GenBank/DDBJ whole genome shotgun (WGS) entry which is preliminary data.</text>
</comment>
<gene>
    <name evidence="8" type="ORF">PIIN_06377</name>
</gene>
<sequence>MNATILNRWASQIVDKLPENVQERLGGITTAHAVQVGLGLVVLGQLYRWWKNKVPVYGGILSFSSILSTMRMSIRGPADWLEYYEKYPMAWIPHGDRWHLVVREEFAEEINRAPDSVLSTDSAMEEAIQLTHTLGTEIIENDYQLSVIRNYMTRHLHTIFPDVHDEIKYTFENDPILNSDEWKELPAFDWILQVVAKASNRVLVGVPLCRNPDWLSISLDGAVSVFKTAVFINLFPVQLRNIVGWLVSTKVPQLRRASLLTKGVIEEHMKKEDKTEKADFLDWLLSAAPPEEMNVESITRRIIAVNFAAIHTSSLNLTHALYWITSRPEYVEPMREEIEAVIGEMGWTKHAIGHMPKVESFMKECMRVVPISPSAMNKRVMKPFTFSNGVSPPVGSIVSTHVYATHMNGSIYHDPNTFDGFRFVKPEDDAVARAKETIYSTSPNYMAFSHGRHACPGRFFASMELKIMFAYLVLNYDFSWPSEMTKDLKPGEKYRPKDIWFGAGILPDPKAKILVRKRQAGSSLAETQ</sequence>
<organism evidence="8 9">
    <name type="scientific">Serendipita indica (strain DSM 11827)</name>
    <name type="common">Root endophyte fungus</name>
    <name type="synonym">Piriformospora indica</name>
    <dbReference type="NCBI Taxonomy" id="1109443"/>
    <lineage>
        <taxon>Eukaryota</taxon>
        <taxon>Fungi</taxon>
        <taxon>Dikarya</taxon>
        <taxon>Basidiomycota</taxon>
        <taxon>Agaricomycotina</taxon>
        <taxon>Agaricomycetes</taxon>
        <taxon>Sebacinales</taxon>
        <taxon>Serendipitaceae</taxon>
        <taxon>Serendipita</taxon>
    </lineage>
</organism>
<dbReference type="Proteomes" id="UP000007148">
    <property type="component" value="Unassembled WGS sequence"/>
</dbReference>